<dbReference type="AlphaFoldDB" id="A0A4R3VL65"/>
<dbReference type="SUPFAM" id="SSF141868">
    <property type="entry name" value="EAL domain-like"/>
    <property type="match status" value="1"/>
</dbReference>
<dbReference type="Proteomes" id="UP000295433">
    <property type="component" value="Unassembled WGS sequence"/>
</dbReference>
<dbReference type="CDD" id="cd01948">
    <property type="entry name" value="EAL"/>
    <property type="match status" value="1"/>
</dbReference>
<name>A0A4R3VL65_9GAMM</name>
<organism evidence="2 3">
    <name type="scientific">Samsonia erythrinae</name>
    <dbReference type="NCBI Taxonomy" id="160434"/>
    <lineage>
        <taxon>Bacteria</taxon>
        <taxon>Pseudomonadati</taxon>
        <taxon>Pseudomonadota</taxon>
        <taxon>Gammaproteobacteria</taxon>
        <taxon>Enterobacterales</taxon>
        <taxon>Pectobacteriaceae</taxon>
        <taxon>Samsonia</taxon>
    </lineage>
</organism>
<reference evidence="2 3" key="1">
    <citation type="submission" date="2019-03" db="EMBL/GenBank/DDBJ databases">
        <title>Genomic Encyclopedia of Type Strains, Phase IV (KMG-IV): sequencing the most valuable type-strain genomes for metagenomic binning, comparative biology and taxonomic classification.</title>
        <authorList>
            <person name="Goeker M."/>
        </authorList>
    </citation>
    <scope>NUCLEOTIDE SEQUENCE [LARGE SCALE GENOMIC DNA]</scope>
    <source>
        <strain evidence="2 3">DSM 16730</strain>
    </source>
</reference>
<gene>
    <name evidence="2" type="ORF">EDC54_11057</name>
</gene>
<dbReference type="GO" id="GO:0071111">
    <property type="term" value="F:cyclic-guanylate-specific phosphodiesterase activity"/>
    <property type="evidence" value="ECO:0007669"/>
    <property type="project" value="InterPro"/>
</dbReference>
<dbReference type="RefSeq" id="WP_132457686.1">
    <property type="nucleotide sequence ID" value="NZ_JAWIZJ010000012.1"/>
</dbReference>
<dbReference type="InterPro" id="IPR050706">
    <property type="entry name" value="Cyclic-di-GMP_PDE-like"/>
</dbReference>
<dbReference type="PANTHER" id="PTHR33121:SF70">
    <property type="entry name" value="SIGNALING PROTEIN YKOW"/>
    <property type="match status" value="1"/>
</dbReference>
<evidence type="ECO:0000259" key="1">
    <source>
        <dbReference type="PROSITE" id="PS50883"/>
    </source>
</evidence>
<protein>
    <submittedName>
        <fullName evidence="2">EAL domain-containing protein (Putative c-di-GMP-specific phosphodiesterase class I)</fullName>
    </submittedName>
</protein>
<dbReference type="PANTHER" id="PTHR33121">
    <property type="entry name" value="CYCLIC DI-GMP PHOSPHODIESTERASE PDEF"/>
    <property type="match status" value="1"/>
</dbReference>
<proteinExistence type="predicted"/>
<dbReference type="PROSITE" id="PS50883">
    <property type="entry name" value="EAL"/>
    <property type="match status" value="1"/>
</dbReference>
<dbReference type="OrthoDB" id="6597954at2"/>
<dbReference type="InterPro" id="IPR035919">
    <property type="entry name" value="EAL_sf"/>
</dbReference>
<comment type="caution">
    <text evidence="2">The sequence shown here is derived from an EMBL/GenBank/DDBJ whole genome shotgun (WGS) entry which is preliminary data.</text>
</comment>
<dbReference type="EMBL" id="SMBY01000010">
    <property type="protein sequence ID" value="TCV04668.1"/>
    <property type="molecule type" value="Genomic_DNA"/>
</dbReference>
<dbReference type="SMART" id="SM00052">
    <property type="entry name" value="EAL"/>
    <property type="match status" value="1"/>
</dbReference>
<evidence type="ECO:0000313" key="3">
    <source>
        <dbReference type="Proteomes" id="UP000295433"/>
    </source>
</evidence>
<dbReference type="Pfam" id="PF00563">
    <property type="entry name" value="EAL"/>
    <property type="match status" value="1"/>
</dbReference>
<sequence length="246" mass="28362">MNSIILNIDGKILRLTAEFQPIIRLPQNRIFRYEALARFYTTEGTLAHTQKTIDEIEKLNAIDKVTDFIFDEICNIIKIKKSLSISFNLSHLLFNDIAYLDKIYKKCLTHNIDPQNIEIEISEKITQQQLTDGLAFLKKVKEYGFMVSLDDFGTGNLQIDSLNLFKFDTIKIDRSMVDGIGEEEQKSHRLKILLNKLVPLGVSIICEGVEKAADLNQLSKFHYIGIQGYIFYRPLRLNQLKLLEGF</sequence>
<feature type="domain" description="EAL" evidence="1">
    <location>
        <begin position="1"/>
        <end position="246"/>
    </location>
</feature>
<evidence type="ECO:0000313" key="2">
    <source>
        <dbReference type="EMBL" id="TCV04668.1"/>
    </source>
</evidence>
<accession>A0A4R3VL65</accession>
<dbReference type="Gene3D" id="3.20.20.450">
    <property type="entry name" value="EAL domain"/>
    <property type="match status" value="1"/>
</dbReference>
<keyword evidence="3" id="KW-1185">Reference proteome</keyword>
<dbReference type="InterPro" id="IPR001633">
    <property type="entry name" value="EAL_dom"/>
</dbReference>